<organism evidence="1 2">
    <name type="scientific">Pararoseomonas baculiformis</name>
    <dbReference type="NCBI Taxonomy" id="2820812"/>
    <lineage>
        <taxon>Bacteria</taxon>
        <taxon>Pseudomonadati</taxon>
        <taxon>Pseudomonadota</taxon>
        <taxon>Alphaproteobacteria</taxon>
        <taxon>Acetobacterales</taxon>
        <taxon>Acetobacteraceae</taxon>
        <taxon>Pararoseomonas</taxon>
    </lineage>
</organism>
<keyword evidence="2" id="KW-1185">Reference proteome</keyword>
<comment type="caution">
    <text evidence="1">The sequence shown here is derived from an EMBL/GenBank/DDBJ whole genome shotgun (WGS) entry which is preliminary data.</text>
</comment>
<reference evidence="1 2" key="1">
    <citation type="submission" date="2021-03" db="EMBL/GenBank/DDBJ databases">
        <authorList>
            <person name="So Y."/>
        </authorList>
    </citation>
    <scope>NUCLEOTIDE SEQUENCE [LARGE SCALE GENOMIC DNA]</scope>
    <source>
        <strain evidence="1 2">SSH11</strain>
    </source>
</reference>
<gene>
    <name evidence="1" type="ORF">J8J14_12175</name>
</gene>
<accession>A0ABS4AEW0</accession>
<dbReference type="PANTHER" id="PTHR30632">
    <property type="entry name" value="MOLYBDATE-BINDING PERIPLASMIC PROTEIN"/>
    <property type="match status" value="1"/>
</dbReference>
<dbReference type="SUPFAM" id="SSF53850">
    <property type="entry name" value="Periplasmic binding protein-like II"/>
    <property type="match status" value="1"/>
</dbReference>
<sequence length="230" mass="23629">MTLRILSTLAVVGAMRGMTARLEAVAGMTVEADFLPTVGLLQRIRGGERADLAILTADGIGQLCADGVLDPASRKDLVRSHVGFAVKAGAPHPDLGSLDALRETLRAAPSVAYSRTGASGIAFAGLIERLGIAEEVNAKARIIQAGFTAELAASGEVAIAVQQVSELLAVPGIEVAGRLPPEVEVVAVFSAAIFRGAAQPVAAERLLRFLASRDAAPTLEAAGLEPILPP</sequence>
<dbReference type="InterPro" id="IPR050682">
    <property type="entry name" value="ModA/WtpA"/>
</dbReference>
<dbReference type="PANTHER" id="PTHR30632:SF11">
    <property type="entry name" value="BLR4797 PROTEIN"/>
    <property type="match status" value="1"/>
</dbReference>
<dbReference type="RefSeq" id="WP_209379776.1">
    <property type="nucleotide sequence ID" value="NZ_JAGIZB010000010.1"/>
</dbReference>
<protein>
    <submittedName>
        <fullName evidence="1">Substrate-binding domain-containing protein</fullName>
    </submittedName>
</protein>
<evidence type="ECO:0000313" key="1">
    <source>
        <dbReference type="EMBL" id="MBP0445533.1"/>
    </source>
</evidence>
<proteinExistence type="predicted"/>
<dbReference type="EMBL" id="JAGIZB010000010">
    <property type="protein sequence ID" value="MBP0445533.1"/>
    <property type="molecule type" value="Genomic_DNA"/>
</dbReference>
<name>A0ABS4AEW0_9PROT</name>
<dbReference type="Pfam" id="PF13531">
    <property type="entry name" value="SBP_bac_11"/>
    <property type="match status" value="1"/>
</dbReference>
<dbReference type="Proteomes" id="UP000681594">
    <property type="component" value="Unassembled WGS sequence"/>
</dbReference>
<evidence type="ECO:0000313" key="2">
    <source>
        <dbReference type="Proteomes" id="UP000681594"/>
    </source>
</evidence>
<dbReference type="Gene3D" id="3.40.190.10">
    <property type="entry name" value="Periplasmic binding protein-like II"/>
    <property type="match status" value="2"/>
</dbReference>